<sequence length="241" mass="25936">MLPPACLAAVAFLIDASGSISDRHFAIQRDGTAAAFEDPQVIALIEASEGIAVLVGEFGYGATTRVDWSLIRNETEARRFAATVRGLGRVHRMSQTAIGHAIDHARLAHRDAPCTPQLRVIDVSTDGVESLTRIPIEAVRSAASADRITVNVLLLDPNDQVREGLDRFALVTEAEAWLRDNVVTGFLRLAAEPGGYAEAFRRKFLTEIALLPGSVPAVVAPMVDGGMGQREPSDQHGRRPP</sequence>
<dbReference type="CDD" id="cd00198">
    <property type="entry name" value="vWFA"/>
    <property type="match status" value="1"/>
</dbReference>
<reference evidence="2" key="2">
    <citation type="journal article" date="2021" name="Syst. Appl. Microbiol.">
        <title>Roseomonas hellenica sp. nov., isolated from roots of wild-growing Alkanna tinctoria.</title>
        <authorList>
            <person name="Rat A."/>
            <person name="Naranjo H.D."/>
            <person name="Lebbe L."/>
            <person name="Cnockaert M."/>
            <person name="Krigas N."/>
            <person name="Grigoriadou K."/>
            <person name="Maloupa E."/>
            <person name="Willems A."/>
        </authorList>
    </citation>
    <scope>NUCLEOTIDE SEQUENCE</scope>
    <source>
        <strain evidence="2">LMG 31231</strain>
    </source>
</reference>
<reference evidence="2" key="1">
    <citation type="submission" date="2020-01" db="EMBL/GenBank/DDBJ databases">
        <authorList>
            <person name="Rat A."/>
        </authorList>
    </citation>
    <scope>NUCLEOTIDE SEQUENCE</scope>
    <source>
        <strain evidence="2">LMG 31231</strain>
    </source>
</reference>
<dbReference type="EMBL" id="JAAEDM010000002">
    <property type="protein sequence ID" value="MBR0669795.1"/>
    <property type="molecule type" value="Genomic_DNA"/>
</dbReference>
<dbReference type="RefSeq" id="WP_211860172.1">
    <property type="nucleotide sequence ID" value="NZ_JAAEDM010000002.1"/>
</dbReference>
<evidence type="ECO:0000313" key="3">
    <source>
        <dbReference type="Proteomes" id="UP001138751"/>
    </source>
</evidence>
<name>A0A9X9WRL6_9PROT</name>
<dbReference type="AlphaFoldDB" id="A0A9X9WRL6"/>
<evidence type="ECO:0000313" key="2">
    <source>
        <dbReference type="EMBL" id="MBR0669795.1"/>
    </source>
</evidence>
<dbReference type="SUPFAM" id="SSF53300">
    <property type="entry name" value="vWA-like"/>
    <property type="match status" value="1"/>
</dbReference>
<accession>A0A9X9WRL6</accession>
<gene>
    <name evidence="2" type="ORF">GXW76_01295</name>
</gene>
<feature type="domain" description="VWFA" evidence="1">
    <location>
        <begin position="9"/>
        <end position="169"/>
    </location>
</feature>
<dbReference type="PROSITE" id="PS50234">
    <property type="entry name" value="VWFA"/>
    <property type="match status" value="1"/>
</dbReference>
<organism evidence="2 3">
    <name type="scientific">Neoroseomonas soli</name>
    <dbReference type="NCBI Taxonomy" id="1081025"/>
    <lineage>
        <taxon>Bacteria</taxon>
        <taxon>Pseudomonadati</taxon>
        <taxon>Pseudomonadota</taxon>
        <taxon>Alphaproteobacteria</taxon>
        <taxon>Acetobacterales</taxon>
        <taxon>Acetobacteraceae</taxon>
        <taxon>Neoroseomonas</taxon>
    </lineage>
</organism>
<protein>
    <submittedName>
        <fullName evidence="2">DUF1194 domain-containing protein</fullName>
    </submittedName>
</protein>
<dbReference type="InterPro" id="IPR010607">
    <property type="entry name" value="DUF1194"/>
</dbReference>
<evidence type="ECO:0000259" key="1">
    <source>
        <dbReference type="PROSITE" id="PS50234"/>
    </source>
</evidence>
<dbReference type="Gene3D" id="3.40.50.410">
    <property type="entry name" value="von Willebrand factor, type A domain"/>
    <property type="match status" value="1"/>
</dbReference>
<comment type="caution">
    <text evidence="2">The sequence shown here is derived from an EMBL/GenBank/DDBJ whole genome shotgun (WGS) entry which is preliminary data.</text>
</comment>
<proteinExistence type="predicted"/>
<dbReference type="InterPro" id="IPR036465">
    <property type="entry name" value="vWFA_dom_sf"/>
</dbReference>
<dbReference type="Proteomes" id="UP001138751">
    <property type="component" value="Unassembled WGS sequence"/>
</dbReference>
<dbReference type="Pfam" id="PF06707">
    <property type="entry name" value="DUF1194"/>
    <property type="match status" value="1"/>
</dbReference>
<dbReference type="InterPro" id="IPR002035">
    <property type="entry name" value="VWF_A"/>
</dbReference>
<keyword evidence="3" id="KW-1185">Reference proteome</keyword>